<comment type="caution">
    <text evidence="22">The sequence shown here is derived from an EMBL/GenBank/DDBJ whole genome shotgun (WGS) entry which is preliminary data.</text>
</comment>
<dbReference type="STRING" id="1304284.L21TH_1818"/>
<evidence type="ECO:0000256" key="15">
    <source>
        <dbReference type="PIRSR" id="PIRSR000130-2"/>
    </source>
</evidence>
<feature type="domain" description="CBS" evidence="21">
    <location>
        <begin position="153"/>
        <end position="210"/>
    </location>
</feature>
<dbReference type="GO" id="GO:0046872">
    <property type="term" value="F:metal ion binding"/>
    <property type="evidence" value="ECO:0007669"/>
    <property type="project" value="UniProtKB-UniRule"/>
</dbReference>
<dbReference type="SUPFAM" id="SSF54631">
    <property type="entry name" value="CBS-domain pair"/>
    <property type="match status" value="1"/>
</dbReference>
<dbReference type="EC" id="1.1.1.205" evidence="13 20"/>
<keyword evidence="9 13" id="KW-0560">Oxidoreductase</keyword>
<name>R1AU24_9FIRM</name>
<evidence type="ECO:0000256" key="17">
    <source>
        <dbReference type="PIRSR" id="PIRSR000130-4"/>
    </source>
</evidence>
<evidence type="ECO:0000256" key="7">
    <source>
        <dbReference type="ARBA" id="ARBA00022755"/>
    </source>
</evidence>
<organism evidence="22 23">
    <name type="scientific">Caldisalinibacter kiritimatiensis</name>
    <dbReference type="NCBI Taxonomy" id="1304284"/>
    <lineage>
        <taxon>Bacteria</taxon>
        <taxon>Bacillati</taxon>
        <taxon>Bacillota</taxon>
        <taxon>Tissierellia</taxon>
        <taxon>Tissierellales</taxon>
        <taxon>Thermohalobacteraceae</taxon>
        <taxon>Caldisalinibacter</taxon>
    </lineage>
</organism>
<dbReference type="InterPro" id="IPR046342">
    <property type="entry name" value="CBS_dom_sf"/>
</dbReference>
<dbReference type="InterPro" id="IPR005990">
    <property type="entry name" value="IMP_DH"/>
</dbReference>
<evidence type="ECO:0000256" key="8">
    <source>
        <dbReference type="ARBA" id="ARBA00022958"/>
    </source>
</evidence>
<sequence>MEKFLGEGLTFDDVLLVPAKSEVLPKDVKIRTRLTKKINLNIPIMSAGMDTVTEGRMAIAMAREGGIGIIHKNMSIEEQALEVDKVKRSEHGVITDPFFLSPMHNVSDALELMERYHISGVPITDNENRLVGIITNRDIRFETDTSKKIEEVMTKESLVTANKDISMDEALETMKKFKIEKLPLIDENGRLSGLITIKDIEKSIQYPNAAKDANGRLLAGAAVGITKDMVERVRALVNAKVDVVVIDTAHGHSKGVLKAVEKIKGEFPELQLIAGNVATKEATEDLIKAGADAVKVGIGPGSICTTRVVAGVGVPQLTAIYNCAQVGKKYDIPIIGDGGIKFSGDIAKAIAAGADVVMIGSLLAGTEESPGETELYQGRRFKVYRGMGSIGAMQKGSKDRYFQEDSKKLVPEGVEGRVPYRGPLSDTIYQLVGGIRSGMGYCGAATIKDLQEKAQFIKITNAGLIESHPHDIHITKEAPNYSER</sequence>
<evidence type="ECO:0000256" key="12">
    <source>
        <dbReference type="ARBA" id="ARBA00048028"/>
    </source>
</evidence>
<keyword evidence="11 18" id="KW-0129">CBS domain</keyword>
<dbReference type="NCBIfam" id="TIGR01302">
    <property type="entry name" value="IMP_dehydrog"/>
    <property type="match status" value="1"/>
</dbReference>
<accession>R1AU24</accession>
<feature type="binding site" evidence="16">
    <location>
        <begin position="247"/>
        <end position="249"/>
    </location>
    <ligand>
        <name>NAD(+)</name>
        <dbReference type="ChEBI" id="CHEBI:57540"/>
    </ligand>
</feature>
<dbReference type="SUPFAM" id="SSF51412">
    <property type="entry name" value="Inosine monophosphate dehydrogenase (IMPDH)"/>
    <property type="match status" value="1"/>
</dbReference>
<keyword evidence="8 13" id="KW-0630">Potassium</keyword>
<evidence type="ECO:0000256" key="3">
    <source>
        <dbReference type="ARBA" id="ARBA00011881"/>
    </source>
</evidence>
<comment type="catalytic activity">
    <reaction evidence="12 13 20">
        <text>IMP + NAD(+) + H2O = XMP + NADH + H(+)</text>
        <dbReference type="Rhea" id="RHEA:11708"/>
        <dbReference type="ChEBI" id="CHEBI:15377"/>
        <dbReference type="ChEBI" id="CHEBI:15378"/>
        <dbReference type="ChEBI" id="CHEBI:57464"/>
        <dbReference type="ChEBI" id="CHEBI:57540"/>
        <dbReference type="ChEBI" id="CHEBI:57945"/>
        <dbReference type="ChEBI" id="CHEBI:58053"/>
        <dbReference type="EC" id="1.1.1.205"/>
    </reaction>
</comment>
<dbReference type="UniPathway" id="UPA00601">
    <property type="reaction ID" value="UER00295"/>
</dbReference>
<dbReference type="EMBL" id="ARZA01000203">
    <property type="protein sequence ID" value="EOD00167.1"/>
    <property type="molecule type" value="Genomic_DNA"/>
</dbReference>
<feature type="binding site" description="in other chain" evidence="13 17">
    <location>
        <position position="301"/>
    </location>
    <ligand>
        <name>K(+)</name>
        <dbReference type="ChEBI" id="CHEBI:29103"/>
        <note>ligand shared between two tetrameric partners</note>
    </ligand>
</feature>
<evidence type="ECO:0000256" key="20">
    <source>
        <dbReference type="RuleBase" id="RU003928"/>
    </source>
</evidence>
<keyword evidence="7 13" id="KW-0658">Purine biosynthesis</keyword>
<dbReference type="AlphaFoldDB" id="R1AU24"/>
<keyword evidence="4 13" id="KW-0479">Metal-binding</keyword>
<feature type="binding site" evidence="13">
    <location>
        <position position="467"/>
    </location>
    <ligand>
        <name>K(+)</name>
        <dbReference type="ChEBI" id="CHEBI:29103"/>
        <note>ligand shared between two tetrameric partners</note>
    </ligand>
</feature>
<dbReference type="InterPro" id="IPR013785">
    <property type="entry name" value="Aldolase_TIM"/>
</dbReference>
<feature type="binding site" evidence="13">
    <location>
        <position position="468"/>
    </location>
    <ligand>
        <name>K(+)</name>
        <dbReference type="ChEBI" id="CHEBI:29103"/>
        <note>ligand shared between two tetrameric partners</note>
    </ligand>
</feature>
<dbReference type="PIRSF" id="PIRSF000130">
    <property type="entry name" value="IMPDH"/>
    <property type="match status" value="1"/>
</dbReference>
<dbReference type="InterPro" id="IPR001093">
    <property type="entry name" value="IMP_DH_GMPRt"/>
</dbReference>
<evidence type="ECO:0000256" key="19">
    <source>
        <dbReference type="RuleBase" id="RU003927"/>
    </source>
</evidence>
<dbReference type="GO" id="GO:0006183">
    <property type="term" value="P:GTP biosynthetic process"/>
    <property type="evidence" value="ECO:0007669"/>
    <property type="project" value="TreeGrafter"/>
</dbReference>
<dbReference type="PANTHER" id="PTHR11911">
    <property type="entry name" value="INOSINE-5-MONOPHOSPHATE DEHYDROGENASE RELATED"/>
    <property type="match status" value="1"/>
</dbReference>
<dbReference type="PANTHER" id="PTHR11911:SF111">
    <property type="entry name" value="INOSINE-5'-MONOPHOSPHATE DEHYDROGENASE"/>
    <property type="match status" value="1"/>
</dbReference>
<dbReference type="PROSITE" id="PS00487">
    <property type="entry name" value="IMP_DH_GMP_RED"/>
    <property type="match status" value="1"/>
</dbReference>
<evidence type="ECO:0000256" key="5">
    <source>
        <dbReference type="ARBA" id="ARBA00022737"/>
    </source>
</evidence>
<dbReference type="Gene3D" id="3.20.20.70">
    <property type="entry name" value="Aldolase class I"/>
    <property type="match status" value="1"/>
</dbReference>
<feature type="active site" description="Proton acceptor" evidence="13 14">
    <location>
        <position position="400"/>
    </location>
</feature>
<keyword evidence="5" id="KW-0677">Repeat</keyword>
<dbReference type="GO" id="GO:0006177">
    <property type="term" value="P:GMP biosynthetic process"/>
    <property type="evidence" value="ECO:0007669"/>
    <property type="project" value="UniProtKB-UniRule"/>
</dbReference>
<evidence type="ECO:0000256" key="2">
    <source>
        <dbReference type="ARBA" id="ARBA00005502"/>
    </source>
</evidence>
<feature type="domain" description="CBS" evidence="21">
    <location>
        <begin position="93"/>
        <end position="151"/>
    </location>
</feature>
<keyword evidence="10 13" id="KW-0520">NAD</keyword>
<evidence type="ECO:0000256" key="13">
    <source>
        <dbReference type="HAMAP-Rule" id="MF_01964"/>
    </source>
</evidence>
<evidence type="ECO:0000256" key="6">
    <source>
        <dbReference type="ARBA" id="ARBA00022749"/>
    </source>
</evidence>
<feature type="binding site" evidence="13 15">
    <location>
        <position position="412"/>
    </location>
    <ligand>
        <name>IMP</name>
        <dbReference type="ChEBI" id="CHEBI:58053"/>
    </ligand>
</feature>
<keyword evidence="23" id="KW-1185">Reference proteome</keyword>
<evidence type="ECO:0000313" key="22">
    <source>
        <dbReference type="EMBL" id="EOD00167.1"/>
    </source>
</evidence>
<evidence type="ECO:0000256" key="9">
    <source>
        <dbReference type="ARBA" id="ARBA00023002"/>
    </source>
</evidence>
<dbReference type="PATRIC" id="fig|1304284.3.peg.1785"/>
<dbReference type="RefSeq" id="WP_006314522.1">
    <property type="nucleotide sequence ID" value="NZ_ARZA01000203.1"/>
</dbReference>
<keyword evidence="6 13" id="KW-0332">GMP biosynthesis</keyword>
<evidence type="ECO:0000256" key="10">
    <source>
        <dbReference type="ARBA" id="ARBA00023027"/>
    </source>
</evidence>
<evidence type="ECO:0000313" key="23">
    <source>
        <dbReference type="Proteomes" id="UP000013378"/>
    </source>
</evidence>
<feature type="binding site" evidence="13 15">
    <location>
        <begin position="384"/>
        <end position="388"/>
    </location>
    <ligand>
        <name>IMP</name>
        <dbReference type="ChEBI" id="CHEBI:58053"/>
    </ligand>
</feature>
<comment type="caution">
    <text evidence="13">Lacks conserved residue(s) required for the propagation of feature annotation.</text>
</comment>
<feature type="binding site" evidence="13">
    <location>
        <position position="466"/>
    </location>
    <ligand>
        <name>K(+)</name>
        <dbReference type="ChEBI" id="CHEBI:29103"/>
        <note>ligand shared between two tetrameric partners</note>
    </ligand>
</feature>
<comment type="function">
    <text evidence="13">Catalyzes the conversion of inosine 5'-phosphate (IMP) to xanthosine 5'-phosphate (XMP), the first committed and rate-limiting step in the de novo synthesis of guanine nucleotides, and therefore plays an important role in the regulation of cell growth.</text>
</comment>
<feature type="binding site" evidence="13 16">
    <location>
        <begin position="297"/>
        <end position="299"/>
    </location>
    <ligand>
        <name>NAD(+)</name>
        <dbReference type="ChEBI" id="CHEBI:57540"/>
    </ligand>
</feature>
<dbReference type="CDD" id="cd00381">
    <property type="entry name" value="IMPDH"/>
    <property type="match status" value="1"/>
</dbReference>
<feature type="active site" description="Thioimidate intermediate" evidence="13 14">
    <location>
        <position position="304"/>
    </location>
</feature>
<dbReference type="GO" id="GO:0003938">
    <property type="term" value="F:IMP dehydrogenase activity"/>
    <property type="evidence" value="ECO:0007669"/>
    <property type="project" value="UniProtKB-UniRule"/>
</dbReference>
<dbReference type="eggNOG" id="COG0517">
    <property type="taxonomic scope" value="Bacteria"/>
</dbReference>
<dbReference type="InterPro" id="IPR015875">
    <property type="entry name" value="IMP_DH/GMP_Rdtase_CS"/>
</dbReference>
<feature type="binding site" evidence="13 15">
    <location>
        <begin position="360"/>
        <end position="361"/>
    </location>
    <ligand>
        <name>IMP</name>
        <dbReference type="ChEBI" id="CHEBI:58053"/>
    </ligand>
</feature>
<protein>
    <recommendedName>
        <fullName evidence="13 20">Inosine-5'-monophosphate dehydrogenase</fullName>
        <shortName evidence="13">IMP dehydrogenase</shortName>
        <shortName evidence="13">IMPD</shortName>
        <shortName evidence="13">IMPDH</shortName>
        <ecNumber evidence="13 20">1.1.1.205</ecNumber>
    </recommendedName>
</protein>
<reference evidence="22 23" key="1">
    <citation type="journal article" date="2015" name="Geomicrobiol. J.">
        <title>Caldisalinibacter kiritimatiensis gen. nov., sp. nov., a moderately thermohalophilic thiosulfate-reducing bacterium from a hypersaline microbial mat.</title>
        <authorList>
            <person name="Ben Hania W."/>
            <person name="Joseph M."/>
            <person name="Fiebig A."/>
            <person name="Bunk B."/>
            <person name="Klenk H.-P."/>
            <person name="Fardeau M.-L."/>
            <person name="Spring S."/>
        </authorList>
    </citation>
    <scope>NUCLEOTIDE SEQUENCE [LARGE SCALE GENOMIC DNA]</scope>
    <source>
        <strain evidence="22 23">L21-TH-D2</strain>
    </source>
</reference>
<evidence type="ECO:0000259" key="21">
    <source>
        <dbReference type="PROSITE" id="PS51371"/>
    </source>
</evidence>
<feature type="binding site" evidence="13 15">
    <location>
        <begin position="337"/>
        <end position="339"/>
    </location>
    <ligand>
        <name>IMP</name>
        <dbReference type="ChEBI" id="CHEBI:58053"/>
    </ligand>
</feature>
<dbReference type="FunFam" id="3.20.20.70:FF:000003">
    <property type="entry name" value="GMP reductase"/>
    <property type="match status" value="1"/>
</dbReference>
<evidence type="ECO:0000256" key="1">
    <source>
        <dbReference type="ARBA" id="ARBA00001958"/>
    </source>
</evidence>
<dbReference type="SMART" id="SM01240">
    <property type="entry name" value="IMPDH"/>
    <property type="match status" value="1"/>
</dbReference>
<dbReference type="Pfam" id="PF00478">
    <property type="entry name" value="IMPDH"/>
    <property type="match status" value="1"/>
</dbReference>
<dbReference type="CDD" id="cd04601">
    <property type="entry name" value="CBS_pair_IMPDH"/>
    <property type="match status" value="1"/>
</dbReference>
<dbReference type="InterPro" id="IPR000644">
    <property type="entry name" value="CBS_dom"/>
</dbReference>
<comment type="subunit">
    <text evidence="3 13">Homotetramer.</text>
</comment>
<comment type="cofactor">
    <cofactor evidence="1 13">
        <name>K(+)</name>
        <dbReference type="ChEBI" id="CHEBI:29103"/>
    </cofactor>
</comment>
<comment type="activity regulation">
    <text evidence="13">Mycophenolic acid (MPA) is a non-competitive inhibitor that prevents formation of the closed enzyme conformation by binding to the same site as the amobile flap. In contrast, mizoribine monophosphate (MZP) is a competitive inhibitor that induces the closed conformation. MPA is a potent inhibitor of mammalian IMPDHs but a poor inhibitor of the bacterial enzymes. MZP is a more potent inhibitor of bacterial IMPDH.</text>
</comment>
<dbReference type="HAMAP" id="MF_01964">
    <property type="entry name" value="IMPDH"/>
    <property type="match status" value="1"/>
</dbReference>
<evidence type="ECO:0000256" key="4">
    <source>
        <dbReference type="ARBA" id="ARBA00022723"/>
    </source>
</evidence>
<dbReference type="eggNOG" id="COG0516">
    <property type="taxonomic scope" value="Bacteria"/>
</dbReference>
<feature type="binding site" evidence="13">
    <location>
        <position position="247"/>
    </location>
    <ligand>
        <name>NAD(+)</name>
        <dbReference type="ChEBI" id="CHEBI:57540"/>
    </ligand>
</feature>
<feature type="binding site" evidence="13 15">
    <location>
        <position position="302"/>
    </location>
    <ligand>
        <name>IMP</name>
        <dbReference type="ChEBI" id="CHEBI:58053"/>
    </ligand>
</feature>
<proteinExistence type="inferred from homology"/>
<feature type="binding site" description="in other chain" evidence="13 17">
    <location>
        <position position="304"/>
    </location>
    <ligand>
        <name>K(+)</name>
        <dbReference type="ChEBI" id="CHEBI:29103"/>
        <note>ligand shared between two tetrameric partners</note>
    </ligand>
</feature>
<evidence type="ECO:0000256" key="18">
    <source>
        <dbReference type="PROSITE-ProRule" id="PRU00703"/>
    </source>
</evidence>
<dbReference type="PROSITE" id="PS51371">
    <property type="entry name" value="CBS"/>
    <property type="match status" value="2"/>
</dbReference>
<evidence type="ECO:0000256" key="14">
    <source>
        <dbReference type="PIRSR" id="PIRSR000130-1"/>
    </source>
</evidence>
<dbReference type="GO" id="GO:0000166">
    <property type="term" value="F:nucleotide binding"/>
    <property type="evidence" value="ECO:0007669"/>
    <property type="project" value="UniProtKB-UniRule"/>
</dbReference>
<comment type="similarity">
    <text evidence="2 13 19">Belongs to the IMPDH/GMPR family.</text>
</comment>
<evidence type="ECO:0000256" key="11">
    <source>
        <dbReference type="ARBA" id="ARBA00023122"/>
    </source>
</evidence>
<dbReference type="Proteomes" id="UP000013378">
    <property type="component" value="Unassembled WGS sequence"/>
</dbReference>
<dbReference type="SMART" id="SM00116">
    <property type="entry name" value="CBS"/>
    <property type="match status" value="2"/>
</dbReference>
<feature type="binding site" description="in other chain" evidence="13 17">
    <location>
        <position position="299"/>
    </location>
    <ligand>
        <name>K(+)</name>
        <dbReference type="ChEBI" id="CHEBI:29103"/>
        <note>ligand shared between two tetrameric partners</note>
    </ligand>
</feature>
<dbReference type="Pfam" id="PF00571">
    <property type="entry name" value="CBS"/>
    <property type="match status" value="2"/>
</dbReference>
<evidence type="ECO:0000256" key="16">
    <source>
        <dbReference type="PIRSR" id="PIRSR000130-3"/>
    </source>
</evidence>
<gene>
    <name evidence="13" type="primary">guaB</name>
    <name evidence="22" type="ORF">L21TH_1818</name>
</gene>
<comment type="pathway">
    <text evidence="13 20">Purine metabolism; XMP biosynthesis via de novo pathway; XMP from IMP: step 1/1.</text>
</comment>